<accession>A0ABD1ZEE1</accession>
<name>A0ABD1ZEE1_9MARC</name>
<dbReference type="Proteomes" id="UP001605036">
    <property type="component" value="Unassembled WGS sequence"/>
</dbReference>
<organism evidence="1 2">
    <name type="scientific">Riccia fluitans</name>
    <dbReference type="NCBI Taxonomy" id="41844"/>
    <lineage>
        <taxon>Eukaryota</taxon>
        <taxon>Viridiplantae</taxon>
        <taxon>Streptophyta</taxon>
        <taxon>Embryophyta</taxon>
        <taxon>Marchantiophyta</taxon>
        <taxon>Marchantiopsida</taxon>
        <taxon>Marchantiidae</taxon>
        <taxon>Marchantiales</taxon>
        <taxon>Ricciaceae</taxon>
        <taxon>Riccia</taxon>
    </lineage>
</organism>
<sequence>MKSRPPKSGQVHEFWARRSTRRRSVLVRQAGILAGHQQIWRCPEKEPSCFDGFYYQARSSPTIRSIVLEISRKKVIEVILVG</sequence>
<keyword evidence="2" id="KW-1185">Reference proteome</keyword>
<proteinExistence type="predicted"/>
<dbReference type="EMBL" id="JBHFFA010000001">
    <property type="protein sequence ID" value="KAL2649817.1"/>
    <property type="molecule type" value="Genomic_DNA"/>
</dbReference>
<comment type="caution">
    <text evidence="1">The sequence shown here is derived from an EMBL/GenBank/DDBJ whole genome shotgun (WGS) entry which is preliminary data.</text>
</comment>
<protein>
    <submittedName>
        <fullName evidence="1">Uncharacterized protein</fullName>
    </submittedName>
</protein>
<gene>
    <name evidence="1" type="ORF">R1flu_017945</name>
</gene>
<evidence type="ECO:0000313" key="1">
    <source>
        <dbReference type="EMBL" id="KAL2649817.1"/>
    </source>
</evidence>
<reference evidence="1 2" key="1">
    <citation type="submission" date="2024-09" db="EMBL/GenBank/DDBJ databases">
        <title>Chromosome-scale assembly of Riccia fluitans.</title>
        <authorList>
            <person name="Paukszto L."/>
            <person name="Sawicki J."/>
            <person name="Karawczyk K."/>
            <person name="Piernik-Szablinska J."/>
            <person name="Szczecinska M."/>
            <person name="Mazdziarz M."/>
        </authorList>
    </citation>
    <scope>NUCLEOTIDE SEQUENCE [LARGE SCALE GENOMIC DNA]</scope>
    <source>
        <strain evidence="1">Rf_01</strain>
        <tissue evidence="1">Aerial parts of the thallus</tissue>
    </source>
</reference>
<dbReference type="AlphaFoldDB" id="A0ABD1ZEE1"/>
<evidence type="ECO:0000313" key="2">
    <source>
        <dbReference type="Proteomes" id="UP001605036"/>
    </source>
</evidence>